<evidence type="ECO:0000259" key="4">
    <source>
        <dbReference type="PROSITE" id="PS51805"/>
    </source>
</evidence>
<feature type="domain" description="PHD-type" evidence="4">
    <location>
        <begin position="1"/>
        <end position="67"/>
    </location>
</feature>
<dbReference type="GO" id="GO:0008270">
    <property type="term" value="F:zinc ion binding"/>
    <property type="evidence" value="ECO:0007669"/>
    <property type="project" value="UniProtKB-KW"/>
</dbReference>
<dbReference type="Proteomes" id="UP001529510">
    <property type="component" value="Unassembled WGS sequence"/>
</dbReference>
<feature type="non-terminal residue" evidence="5">
    <location>
        <position position="73"/>
    </location>
</feature>
<evidence type="ECO:0000256" key="1">
    <source>
        <dbReference type="ARBA" id="ARBA00022723"/>
    </source>
</evidence>
<dbReference type="InterPro" id="IPR001965">
    <property type="entry name" value="Znf_PHD"/>
</dbReference>
<keyword evidence="2" id="KW-0863">Zinc-finger</keyword>
<name>A0ABD0NHV9_CIRMR</name>
<evidence type="ECO:0000313" key="5">
    <source>
        <dbReference type="EMBL" id="KAL0161588.1"/>
    </source>
</evidence>
<dbReference type="AlphaFoldDB" id="A0ABD0NHV9"/>
<reference evidence="5 6" key="1">
    <citation type="submission" date="2024-05" db="EMBL/GenBank/DDBJ databases">
        <title>Genome sequencing and assembly of Indian major carp, Cirrhinus mrigala (Hamilton, 1822).</title>
        <authorList>
            <person name="Mohindra V."/>
            <person name="Chowdhury L.M."/>
            <person name="Lal K."/>
            <person name="Jena J.K."/>
        </authorList>
    </citation>
    <scope>NUCLEOTIDE SEQUENCE [LARGE SCALE GENOMIC DNA]</scope>
    <source>
        <strain evidence="5">CM1030</strain>
        <tissue evidence="5">Blood</tissue>
    </source>
</reference>
<gene>
    <name evidence="5" type="ORF">M9458_045313</name>
</gene>
<keyword evidence="1" id="KW-0479">Metal-binding</keyword>
<keyword evidence="3" id="KW-0862">Zinc</keyword>
<dbReference type="InterPro" id="IPR034732">
    <property type="entry name" value="EPHD"/>
</dbReference>
<organism evidence="5 6">
    <name type="scientific">Cirrhinus mrigala</name>
    <name type="common">Mrigala</name>
    <dbReference type="NCBI Taxonomy" id="683832"/>
    <lineage>
        <taxon>Eukaryota</taxon>
        <taxon>Metazoa</taxon>
        <taxon>Chordata</taxon>
        <taxon>Craniata</taxon>
        <taxon>Vertebrata</taxon>
        <taxon>Euteleostomi</taxon>
        <taxon>Actinopterygii</taxon>
        <taxon>Neopterygii</taxon>
        <taxon>Teleostei</taxon>
        <taxon>Ostariophysi</taxon>
        <taxon>Cypriniformes</taxon>
        <taxon>Cyprinidae</taxon>
        <taxon>Labeoninae</taxon>
        <taxon>Labeonini</taxon>
        <taxon>Cirrhinus</taxon>
    </lineage>
</organism>
<evidence type="ECO:0000256" key="2">
    <source>
        <dbReference type="ARBA" id="ARBA00022771"/>
    </source>
</evidence>
<dbReference type="EMBL" id="JAMKFB020000022">
    <property type="protein sequence ID" value="KAL0161588.1"/>
    <property type="molecule type" value="Genomic_DNA"/>
</dbReference>
<dbReference type="SMART" id="SM00249">
    <property type="entry name" value="PHD"/>
    <property type="match status" value="1"/>
</dbReference>
<evidence type="ECO:0000256" key="3">
    <source>
        <dbReference type="ARBA" id="ARBA00022833"/>
    </source>
</evidence>
<dbReference type="Gene3D" id="3.30.40.10">
    <property type="entry name" value="Zinc/RING finger domain, C3HC4 (zinc finger)"/>
    <property type="match status" value="1"/>
</dbReference>
<proteinExistence type="predicted"/>
<dbReference type="Pfam" id="PF13832">
    <property type="entry name" value="zf-HC5HC2H_2"/>
    <property type="match status" value="1"/>
</dbReference>
<evidence type="ECO:0000313" key="6">
    <source>
        <dbReference type="Proteomes" id="UP001529510"/>
    </source>
</evidence>
<dbReference type="InterPro" id="IPR013083">
    <property type="entry name" value="Znf_RING/FYVE/PHD"/>
</dbReference>
<accession>A0ABD0NHV9</accession>
<protein>
    <recommendedName>
        <fullName evidence="4">PHD-type domain-containing protein</fullName>
    </recommendedName>
</protein>
<comment type="caution">
    <text evidence="5">The sequence shown here is derived from an EMBL/GenBank/DDBJ whole genome shotgun (WGS) entry which is preliminary data.</text>
</comment>
<dbReference type="PROSITE" id="PS51805">
    <property type="entry name" value="EPHD"/>
    <property type="match status" value="1"/>
</dbReference>
<sequence>MFTFPCYDLQKCVYCHKTTKQIFGACIQCSLDNCSTSFHVTCALLAGVVMKPADWPYVVSVTCHKHKQTNQKV</sequence>
<keyword evidence="6" id="KW-1185">Reference proteome</keyword>